<dbReference type="GO" id="GO:0031981">
    <property type="term" value="C:nuclear lumen"/>
    <property type="evidence" value="ECO:0007669"/>
    <property type="project" value="UniProtKB-ARBA"/>
</dbReference>
<accession>A0AA35J9L0</accession>
<name>A0AA35J9L0_SACUV</name>
<evidence type="ECO:0000256" key="10">
    <source>
        <dbReference type="ARBA" id="ARBA00023163"/>
    </source>
</evidence>
<dbReference type="SUPFAM" id="SSF52467">
    <property type="entry name" value="DHS-like NAD/FAD-binding domain"/>
    <property type="match status" value="1"/>
</dbReference>
<dbReference type="GO" id="GO:0000785">
    <property type="term" value="C:chromatin"/>
    <property type="evidence" value="ECO:0007669"/>
    <property type="project" value="UniProtKB-ARBA"/>
</dbReference>
<feature type="region of interest" description="Disordered" evidence="13">
    <location>
        <begin position="1"/>
        <end position="20"/>
    </location>
</feature>
<dbReference type="Proteomes" id="UP001162090">
    <property type="component" value="Chromosome 15"/>
</dbReference>
<dbReference type="EMBL" id="OX365926">
    <property type="protein sequence ID" value="CAI4051162.1"/>
    <property type="molecule type" value="Genomic_DNA"/>
</dbReference>
<dbReference type="InterPro" id="IPR007654">
    <property type="entry name" value="NAD-dep_histone_deAcase_SIR2_N"/>
</dbReference>
<keyword evidence="6 12" id="KW-0479">Metal-binding</keyword>
<proteinExistence type="inferred from homology"/>
<evidence type="ECO:0000256" key="7">
    <source>
        <dbReference type="ARBA" id="ARBA00022833"/>
    </source>
</evidence>
<dbReference type="PANTHER" id="PTHR11085">
    <property type="entry name" value="NAD-DEPENDENT PROTEIN DEACYLASE SIRTUIN-5, MITOCHONDRIAL-RELATED"/>
    <property type="match status" value="1"/>
</dbReference>
<dbReference type="Pfam" id="PF04574">
    <property type="entry name" value="DUF592"/>
    <property type="match status" value="1"/>
</dbReference>
<feature type="binding site" evidence="12">
    <location>
        <position position="291"/>
    </location>
    <ligand>
        <name>Zn(2+)</name>
        <dbReference type="ChEBI" id="CHEBI:29105"/>
    </ligand>
</feature>
<dbReference type="GO" id="GO:0046970">
    <property type="term" value="F:histone H4K16 deacetylase activity, NAD-dependent"/>
    <property type="evidence" value="ECO:0007669"/>
    <property type="project" value="TreeGrafter"/>
</dbReference>
<keyword evidence="4" id="KW-0678">Repressor</keyword>
<comment type="similarity">
    <text evidence="3">Belongs to the sirtuin family. Class I subfamily.</text>
</comment>
<dbReference type="AlphaFoldDB" id="A0AA35J9L0"/>
<evidence type="ECO:0000256" key="2">
    <source>
        <dbReference type="ARBA" id="ARBA00004123"/>
    </source>
</evidence>
<comment type="cofactor">
    <cofactor evidence="1">
        <name>Zn(2+)</name>
        <dbReference type="ChEBI" id="CHEBI:29105"/>
    </cofactor>
</comment>
<feature type="binding site" evidence="12">
    <location>
        <position position="294"/>
    </location>
    <ligand>
        <name>Zn(2+)</name>
        <dbReference type="ChEBI" id="CHEBI:29105"/>
    </ligand>
</feature>
<dbReference type="PANTHER" id="PTHR11085:SF9">
    <property type="entry name" value="NAD-DEPENDENT PROTEIN DEACETYLASE SIRTUIN-1"/>
    <property type="match status" value="1"/>
</dbReference>
<gene>
    <name evidence="15" type="primary">SUVC15G0850</name>
    <name evidence="15" type="ORF">SUVC_15G0850</name>
</gene>
<dbReference type="Gene3D" id="3.40.50.1220">
    <property type="entry name" value="TPP-binding domain"/>
    <property type="match status" value="1"/>
</dbReference>
<dbReference type="Gene3D" id="3.30.1600.10">
    <property type="entry name" value="SIR2/SIRT2 'Small Domain"/>
    <property type="match status" value="1"/>
</dbReference>
<keyword evidence="8" id="KW-0805">Transcription regulation</keyword>
<evidence type="ECO:0000256" key="12">
    <source>
        <dbReference type="PROSITE-ProRule" id="PRU00236"/>
    </source>
</evidence>
<feature type="active site" description="Proton acceptor" evidence="12">
    <location>
        <position position="283"/>
    </location>
</feature>
<evidence type="ECO:0000256" key="4">
    <source>
        <dbReference type="ARBA" id="ARBA00022491"/>
    </source>
</evidence>
<evidence type="ECO:0000256" key="6">
    <source>
        <dbReference type="ARBA" id="ARBA00022723"/>
    </source>
</evidence>
<keyword evidence="7 12" id="KW-0862">Zinc</keyword>
<dbReference type="InterPro" id="IPR050134">
    <property type="entry name" value="NAD-dep_sirtuin_deacylases"/>
</dbReference>
<evidence type="ECO:0000256" key="11">
    <source>
        <dbReference type="ARBA" id="ARBA00023242"/>
    </source>
</evidence>
<evidence type="ECO:0000256" key="5">
    <source>
        <dbReference type="ARBA" id="ARBA00022679"/>
    </source>
</evidence>
<feature type="domain" description="Deacetylase sirtuin-type" evidence="14">
    <location>
        <begin position="156"/>
        <end position="440"/>
    </location>
</feature>
<dbReference type="Gene3D" id="1.20.120.1710">
    <property type="match status" value="1"/>
</dbReference>
<keyword evidence="10" id="KW-0804">Transcription</keyword>
<reference evidence="15" key="1">
    <citation type="submission" date="2022-10" db="EMBL/GenBank/DDBJ databases">
        <authorList>
            <person name="Byrne P K."/>
        </authorList>
    </citation>
    <scope>NUCLEOTIDE SEQUENCE</scope>
    <source>
        <strain evidence="15">CBS7001</strain>
    </source>
</reference>
<organism evidence="15 16">
    <name type="scientific">Saccharomyces uvarum</name>
    <name type="common">Yeast</name>
    <name type="synonym">Saccharomyces bayanus var. uvarum</name>
    <dbReference type="NCBI Taxonomy" id="230603"/>
    <lineage>
        <taxon>Eukaryota</taxon>
        <taxon>Fungi</taxon>
        <taxon>Dikarya</taxon>
        <taxon>Ascomycota</taxon>
        <taxon>Saccharomycotina</taxon>
        <taxon>Saccharomycetes</taxon>
        <taxon>Saccharomycetales</taxon>
        <taxon>Saccharomycetaceae</taxon>
        <taxon>Saccharomyces</taxon>
    </lineage>
</organism>
<dbReference type="InterPro" id="IPR026590">
    <property type="entry name" value="Ssirtuin_cat_dom"/>
</dbReference>
<dbReference type="InterPro" id="IPR026591">
    <property type="entry name" value="Sirtuin_cat_small_dom_sf"/>
</dbReference>
<dbReference type="CDD" id="cd01408">
    <property type="entry name" value="SIRT1"/>
    <property type="match status" value="1"/>
</dbReference>
<evidence type="ECO:0000259" key="14">
    <source>
        <dbReference type="PROSITE" id="PS50305"/>
    </source>
</evidence>
<evidence type="ECO:0000313" key="15">
    <source>
        <dbReference type="EMBL" id="CAI4051162.1"/>
    </source>
</evidence>
<feature type="binding site" evidence="12">
    <location>
        <position position="318"/>
    </location>
    <ligand>
        <name>Zn(2+)</name>
        <dbReference type="ChEBI" id="CHEBI:29105"/>
    </ligand>
</feature>
<evidence type="ECO:0000256" key="9">
    <source>
        <dbReference type="ARBA" id="ARBA00023027"/>
    </source>
</evidence>
<dbReference type="GO" id="GO:0045910">
    <property type="term" value="P:negative regulation of DNA recombination"/>
    <property type="evidence" value="ECO:0007669"/>
    <property type="project" value="UniProtKB-ARBA"/>
</dbReference>
<dbReference type="GO" id="GO:0070403">
    <property type="term" value="F:NAD+ binding"/>
    <property type="evidence" value="ECO:0007669"/>
    <property type="project" value="InterPro"/>
</dbReference>
<comment type="subcellular location">
    <subcellularLocation>
        <location evidence="2">Nucleus</location>
    </subcellularLocation>
</comment>
<dbReference type="Pfam" id="PF02146">
    <property type="entry name" value="SIR2"/>
    <property type="match status" value="1"/>
</dbReference>
<keyword evidence="11" id="KW-0539">Nucleus</keyword>
<dbReference type="FunFam" id="1.20.120.1710:FF:000001">
    <property type="entry name" value="NAD-dependent histone deacetylase SIR2"/>
    <property type="match status" value="1"/>
</dbReference>
<evidence type="ECO:0000256" key="1">
    <source>
        <dbReference type="ARBA" id="ARBA00001947"/>
    </source>
</evidence>
<feature type="binding site" evidence="12">
    <location>
        <position position="315"/>
    </location>
    <ligand>
        <name>Zn(2+)</name>
        <dbReference type="ChEBI" id="CHEBI:29105"/>
    </ligand>
</feature>
<keyword evidence="5" id="KW-0808">Transferase</keyword>
<dbReference type="InterPro" id="IPR029035">
    <property type="entry name" value="DHS-like_NAD/FAD-binding_dom"/>
</dbReference>
<dbReference type="GO" id="GO:0030466">
    <property type="term" value="P:silent mating-type cassette heterochromatin formation"/>
    <property type="evidence" value="ECO:0007669"/>
    <property type="project" value="UniProtKB-ARBA"/>
</dbReference>
<evidence type="ECO:0000256" key="3">
    <source>
        <dbReference type="ARBA" id="ARBA00006924"/>
    </source>
</evidence>
<evidence type="ECO:0000256" key="13">
    <source>
        <dbReference type="SAM" id="MobiDB-lite"/>
    </source>
</evidence>
<dbReference type="GO" id="GO:0046872">
    <property type="term" value="F:metal ion binding"/>
    <property type="evidence" value="ECO:0007669"/>
    <property type="project" value="UniProtKB-KW"/>
</dbReference>
<keyword evidence="9" id="KW-0520">NAD</keyword>
<evidence type="ECO:0000256" key="8">
    <source>
        <dbReference type="ARBA" id="ARBA00023015"/>
    </source>
</evidence>
<evidence type="ECO:0000313" key="16">
    <source>
        <dbReference type="Proteomes" id="UP001162090"/>
    </source>
</evidence>
<dbReference type="PROSITE" id="PS50305">
    <property type="entry name" value="SIRTUIN"/>
    <property type="match status" value="1"/>
</dbReference>
<protein>
    <recommendedName>
        <fullName evidence="14">Deacetylase sirtuin-type domain-containing protein</fullName>
    </recommendedName>
</protein>
<dbReference type="InterPro" id="IPR003000">
    <property type="entry name" value="Sirtuin"/>
</dbReference>
<sequence>MTMMKRPLEEDSDHKETKKLKPRAAYPSILGKDKVTGKFIFPAISKDDVMNARLFLKNNDLKTFLEFFLPAEVNSIYIYFMIKLLGFDVKDKELFMALNSNITSAKERKISDIASLPHANIDNNDGLTDPLEKKHAVKLIKDLQKAINKVLSTRLRLPNFTTIDHLTATLHNAKKILVLTGAGVSTSLGIPDFRSSEGFYSKIRHLGLEDPQDVFNLDIFLQDPSVFYNIAHMVLPPENMYSPLHSFIKMLQDKGKLLRNYTQNIDNLESYAGIDPDKLVQCHGSFATASCVTCHWQIPGERIFGNIRNLELPLCPYCYQKRKQYFPLTSGNNTMPNTNSSSPILKSYGVLKPDMTFFGEALPSRFHKTIREDILECDLLICIGTSLKVAPVSEIVNMVPSHVPQILINRDMVTHAEFDLNLLGFCDDVASLVAKKCHWDIPHKKWQDLRKIDYNCMELDKGTYEIEKQPRKKNEPK</sequence>
<feature type="compositionally biased region" description="Basic and acidic residues" evidence="13">
    <location>
        <begin position="1"/>
        <end position="16"/>
    </location>
</feature>